<reference evidence="1 2" key="1">
    <citation type="journal article" date="2006" name="Proc. Natl. Acad. Sci. U.S.A.">
        <title>Burkholderia xenovorans LB400 harbors a multi-replicon, 9.73-Mbp genome shaped for versatility.</title>
        <authorList>
            <person name="Chain P.S."/>
            <person name="Denef V.J."/>
            <person name="Konstantinidis K.T."/>
            <person name="Vergez L.M."/>
            <person name="Agullo L."/>
            <person name="Reyes V.L."/>
            <person name="Hauser L."/>
            <person name="Cordova M."/>
            <person name="Gomez L."/>
            <person name="Gonzalez M."/>
            <person name="Land M."/>
            <person name="Lao V."/>
            <person name="Larimer F."/>
            <person name="LiPuma J.J."/>
            <person name="Mahenthiralingam E."/>
            <person name="Malfatti S.A."/>
            <person name="Marx C.J."/>
            <person name="Parnell J.J."/>
            <person name="Ramette A."/>
            <person name="Richardson P."/>
            <person name="Seeger M."/>
            <person name="Smith D."/>
            <person name="Spilker T."/>
            <person name="Sul W.J."/>
            <person name="Tsoi T.V."/>
            <person name="Ulrich L.E."/>
            <person name="Zhulin I.B."/>
            <person name="Tiedje J.M."/>
        </authorList>
    </citation>
    <scope>NUCLEOTIDE SEQUENCE [LARGE SCALE GENOMIC DNA]</scope>
    <source>
        <strain evidence="1 2">LB400</strain>
    </source>
</reference>
<evidence type="ECO:0000313" key="2">
    <source>
        <dbReference type="Proteomes" id="UP000001817"/>
    </source>
</evidence>
<proteinExistence type="predicted"/>
<keyword evidence="2" id="KW-1185">Reference proteome</keyword>
<protein>
    <submittedName>
        <fullName evidence="1">Uncharacterized protein</fullName>
    </submittedName>
</protein>
<dbReference type="EMBL" id="CP000272">
    <property type="protein sequence ID" value="ABE37195.1"/>
    <property type="molecule type" value="Genomic_DNA"/>
</dbReference>
<sequence>MESDFDSGSTSVGYLACSAVLWTAWPPLEISSPAPATVLQPASRAVPAIRNKAMNCIMLSFFLFCGISVTASGSEPKHAWGAVPIRPSADQYEVYRGRDFGQLPGVEFTRIHALVSLSRLNGGTHGRRARKLSLKWRQHEWPIQAALLQNEAGAMTAAARIQAAWRVLVAEP</sequence>
<dbReference type="Proteomes" id="UP000001817">
    <property type="component" value="Chromosome 3"/>
</dbReference>
<gene>
    <name evidence="1" type="ORF">Bxe_C1345</name>
</gene>
<name>Q13FE4_PARXL</name>
<dbReference type="AlphaFoldDB" id="Q13FE4"/>
<dbReference type="KEGG" id="bxe:Bxe_C1345"/>
<evidence type="ECO:0000313" key="1">
    <source>
        <dbReference type="EMBL" id="ABE37195.1"/>
    </source>
</evidence>
<accession>Q13FE4</accession>
<organism evidence="1 2">
    <name type="scientific">Paraburkholderia xenovorans (strain LB400)</name>
    <dbReference type="NCBI Taxonomy" id="266265"/>
    <lineage>
        <taxon>Bacteria</taxon>
        <taxon>Pseudomonadati</taxon>
        <taxon>Pseudomonadota</taxon>
        <taxon>Betaproteobacteria</taxon>
        <taxon>Burkholderiales</taxon>
        <taxon>Burkholderiaceae</taxon>
        <taxon>Paraburkholderia</taxon>
    </lineage>
</organism>